<evidence type="ECO:0000313" key="1">
    <source>
        <dbReference type="EMBL" id="ABJ59644.1"/>
    </source>
</evidence>
<dbReference type="SUPFAM" id="SSF89447">
    <property type="entry name" value="AbrB/MazE/MraZ-like"/>
    <property type="match status" value="1"/>
</dbReference>
<evidence type="ECO:0008006" key="3">
    <source>
        <dbReference type="Google" id="ProtNLM"/>
    </source>
</evidence>
<reference evidence="1 2" key="1">
    <citation type="journal article" date="2006" name="Proc. Natl. Acad. Sci. U.S.A.">
        <title>Comparative genomics of the lactic acid bacteria.</title>
        <authorList>
            <person name="Makarova K."/>
            <person name="Slesarev A."/>
            <person name="Wolf Y."/>
            <person name="Sorokin A."/>
            <person name="Mirkin B."/>
            <person name="Koonin E."/>
            <person name="Pavlov A."/>
            <person name="Pavlova N."/>
            <person name="Karamychev V."/>
            <person name="Polouchine N."/>
            <person name="Shakhova V."/>
            <person name="Grigoriev I."/>
            <person name="Lou Y."/>
            <person name="Rohksar D."/>
            <person name="Lucas S."/>
            <person name="Huang K."/>
            <person name="Goodstein D.M."/>
            <person name="Hawkins T."/>
            <person name="Plengvidhya V."/>
            <person name="Welker D."/>
            <person name="Hughes J."/>
            <person name="Goh Y."/>
            <person name="Benson A."/>
            <person name="Baldwin K."/>
            <person name="Lee J.H."/>
            <person name="Diaz-Muniz I."/>
            <person name="Dosti B."/>
            <person name="Smeianov V."/>
            <person name="Wechter W."/>
            <person name="Barabote R."/>
            <person name="Lorca G."/>
            <person name="Altermann E."/>
            <person name="Barrangou R."/>
            <person name="Ganesan B."/>
            <person name="Xie Y."/>
            <person name="Rawsthorne H."/>
            <person name="Tamir D."/>
            <person name="Parker C."/>
            <person name="Breidt F."/>
            <person name="Broadbent J."/>
            <person name="Hutkins R."/>
            <person name="O'Sullivan D."/>
            <person name="Steele J."/>
            <person name="Unlu G."/>
            <person name="Saier M."/>
            <person name="Klaenhammer T."/>
            <person name="Richardson P."/>
            <person name="Kozyavkin S."/>
            <person name="Weimer B."/>
            <person name="Mills D."/>
        </authorList>
    </citation>
    <scope>NUCLEOTIDE SEQUENCE [LARGE SCALE GENOMIC DNA]</scope>
    <source>
        <strain evidence="2">ATCC 33323 / DSM 20243 / BCRC 14619 / CIP 102991 / JCM 1131 / KCTC 3163 / NCIMB 11718 / NCTC 13722 / AM63</strain>
    </source>
</reference>
<dbReference type="KEGG" id="lga:LGAS_0235"/>
<organism evidence="1 2">
    <name type="scientific">Lactobacillus gasseri (strain ATCC 33323 / DSM 20243 / BCRC 14619 / CIP 102991 / JCM 1131 / KCTC 3163 / NCIMB 11718 / NCTC 13722 / AM63)</name>
    <dbReference type="NCBI Taxonomy" id="324831"/>
    <lineage>
        <taxon>Bacteria</taxon>
        <taxon>Bacillati</taxon>
        <taxon>Bacillota</taxon>
        <taxon>Bacilli</taxon>
        <taxon>Lactobacillales</taxon>
        <taxon>Lactobacillaceae</taxon>
        <taxon>Lactobacillus</taxon>
    </lineage>
</organism>
<sequence>MGGNLMDFLKDNKTAKVFKAGNSEAIRLTKQDTAIFKVKPGDQVIKEVSPDGMSITFKKMPEVSEDVKKEVSDILNEDADLIQALKDL</sequence>
<gene>
    <name evidence="1" type="ordered locus">LGAS_0235</name>
</gene>
<evidence type="ECO:0000313" key="2">
    <source>
        <dbReference type="Proteomes" id="UP000000664"/>
    </source>
</evidence>
<name>A0A830TQN9_LACGA</name>
<dbReference type="InterPro" id="IPR037914">
    <property type="entry name" value="SpoVT-AbrB_sf"/>
</dbReference>
<accession>A0A830TQN9</accession>
<protein>
    <recommendedName>
        <fullName evidence="3">Toxin-antitoxin system, antitoxin component, AbrB family</fullName>
    </recommendedName>
</protein>
<dbReference type="Proteomes" id="UP000000664">
    <property type="component" value="Chromosome"/>
</dbReference>
<dbReference type="EMBL" id="CP000413">
    <property type="protein sequence ID" value="ABJ59644.1"/>
    <property type="molecule type" value="Genomic_DNA"/>
</dbReference>
<dbReference type="AlphaFoldDB" id="A0A830TQN9"/>
<proteinExistence type="predicted"/>